<keyword evidence="5" id="KW-1185">Reference proteome</keyword>
<gene>
    <name evidence="4" type="ORF">FNYG_00532</name>
</gene>
<feature type="compositionally biased region" description="Polar residues" evidence="2">
    <location>
        <begin position="437"/>
        <end position="453"/>
    </location>
</feature>
<dbReference type="OrthoDB" id="436852at2759"/>
<name>A0A2K0WVK1_GIBNY</name>
<dbReference type="Proteomes" id="UP000236664">
    <property type="component" value="Unassembled WGS sequence"/>
</dbReference>
<sequence length="1310" mass="148683">MDDSDSESIVSTIVSEHDSDEEWNVNEILAEWPIDGLPRYLIEWENFDLCEATWEPVENLSNALLEGWEKTKSRDDFDMFKNIRDWKNAVKSKYAAKLDRHQERNRRRRLRGEEETSFIEMEDHLKWADRFPDGEEASGSVVSSPSVATDIDMDVEVGQLSQHSFDKTQRASVSLSEESSPKSSRQNSIASVHHPSRPPTNSAATTTTASSTSSTSQKPPLRRQPSKVLADNKRPPQKPVAASNLLSSKFGVRGPIKRTDSHLRKGQPTKARKTRPAQAFTGNVFSGGTVRKQRTTLAEAAKDSTKQSKLLKPRYVNLIQKAGRDRESAAPARLPTDLISLNPAERSANGLTALPLRPEIPNETVKPLRQNKNSTETIPEAPKSKPKKSISWGTVEEAMIPARGEREESLFLREDSLIRATTPIKIEDDSREAEKNTGPQSESTFQTKASDNQECWAGRAPVMNDESSSSNKSITTEVQFGPGSRETFSVIFERDEDQNGQPWSGIFEQHPILIFTHSCMTQDFWSQEAFLAAAKLGTGSVISSGDPDSLATVANWLCVRSVGVLLYHQELCIFLYASFDKSVLLQYHLFRSSSHLTTRSLAPIVLPEGVGGGDVLPQMIPTVFNRLLGFQYEQLLPEKALMDYSNHNFFLVFPTNAVEEAYFLSAWLRSCNPQCRLLSSLTTGHWASFRKLGQGVVIVHEEAIWATRLFPSVWTVLHNVPNFNFRLFSISLQPSPFYPSLGQPSRIGDVTLQTICGQKKAVLVTPSFVISQPQQAWAFFKWAYKYWQQHRGAFTLILCADFENWVHEVAVMVKEDWETHRESTRVREEDKATAEKEIDALFKCSQHVREVAGPSDDDQLVVVFAPDSIDGNDEQSLVNWFGWWSILNLDQYRHFTVVGSSPNAAIQRLTHQIRIPQYTPSTSGNPDEAWGKVNPAASSLVAQNQPAAARAPQRRLQLIPHDDGVSFQHFLRQLESDIRDRSWGPQTVFNRPISYWNPDMAHEFPEFGTYDRCLRYFNARIHGHTFINTGVAFCYTIEGSWKYGDNRETTNKNRRPWIAVYRPVELFRKPWREMELIIWDPVMKMPDDDAHVYDGQLIEAQREIIRLAEGSLNKLPLVKVWIRGSDVIPQGLTDPVDITIHQLQHLMKNLKASIPAGHPAMRSQGWREVRSGNPPIRSRSPSPQAMDVDEPTGTDDAADEDLKIVFHAPRGKNMDRPTKCKNRLFMHCENKRSEGYRGRTMDFVFRPTLDWYDEQVQEGRGFEHIRVMPWPAFFSKHLIEVPERPDVGSEKRGQEARKNRGYRMAEFIST</sequence>
<dbReference type="GO" id="GO:0006338">
    <property type="term" value="P:chromatin remodeling"/>
    <property type="evidence" value="ECO:0007669"/>
    <property type="project" value="UniProtKB-ARBA"/>
</dbReference>
<dbReference type="Gene3D" id="2.40.50.40">
    <property type="match status" value="1"/>
</dbReference>
<accession>A0A2K0WVK1</accession>
<feature type="compositionally biased region" description="Basic and acidic residues" evidence="2">
    <location>
        <begin position="425"/>
        <end position="435"/>
    </location>
</feature>
<feature type="region of interest" description="Disordered" evidence="2">
    <location>
        <begin position="370"/>
        <end position="390"/>
    </location>
</feature>
<organism evidence="4 5">
    <name type="scientific">Gibberella nygamai</name>
    <name type="common">Bean root rot disease fungus</name>
    <name type="synonym">Fusarium nygamai</name>
    <dbReference type="NCBI Taxonomy" id="42673"/>
    <lineage>
        <taxon>Eukaryota</taxon>
        <taxon>Fungi</taxon>
        <taxon>Dikarya</taxon>
        <taxon>Ascomycota</taxon>
        <taxon>Pezizomycotina</taxon>
        <taxon>Sordariomycetes</taxon>
        <taxon>Hypocreomycetidae</taxon>
        <taxon>Hypocreales</taxon>
        <taxon>Nectriaceae</taxon>
        <taxon>Fusarium</taxon>
        <taxon>Fusarium fujikuroi species complex</taxon>
    </lineage>
</organism>
<feature type="region of interest" description="Disordered" evidence="2">
    <location>
        <begin position="1161"/>
        <end position="1196"/>
    </location>
</feature>
<evidence type="ECO:0000256" key="1">
    <source>
        <dbReference type="ARBA" id="ARBA00011353"/>
    </source>
</evidence>
<protein>
    <recommendedName>
        <fullName evidence="3">Chromo domain-containing protein</fullName>
    </recommendedName>
</protein>
<proteinExistence type="predicted"/>
<evidence type="ECO:0000256" key="2">
    <source>
        <dbReference type="SAM" id="MobiDB-lite"/>
    </source>
</evidence>
<comment type="caution">
    <text evidence="4">The sequence shown here is derived from an EMBL/GenBank/DDBJ whole genome shotgun (WGS) entry which is preliminary data.</text>
</comment>
<feature type="region of interest" description="Disordered" evidence="2">
    <location>
        <begin position="425"/>
        <end position="455"/>
    </location>
</feature>
<feature type="region of interest" description="Disordered" evidence="2">
    <location>
        <begin position="160"/>
        <end position="276"/>
    </location>
</feature>
<evidence type="ECO:0000259" key="3">
    <source>
        <dbReference type="PROSITE" id="PS50013"/>
    </source>
</evidence>
<feature type="compositionally biased region" description="Low complexity" evidence="2">
    <location>
        <begin position="202"/>
        <end position="216"/>
    </location>
</feature>
<dbReference type="SMART" id="SM00298">
    <property type="entry name" value="CHROMO"/>
    <property type="match status" value="1"/>
</dbReference>
<evidence type="ECO:0000313" key="4">
    <source>
        <dbReference type="EMBL" id="PNP86304.1"/>
    </source>
</evidence>
<feature type="compositionally biased region" description="Acidic residues" evidence="2">
    <location>
        <begin position="1187"/>
        <end position="1196"/>
    </location>
</feature>
<reference evidence="4 5" key="1">
    <citation type="submission" date="2017-06" db="EMBL/GenBank/DDBJ databases">
        <title>Genome of Fusarium nygamai isolate CS10214.</title>
        <authorList>
            <person name="Gardiner D.M."/>
            <person name="Obanor F."/>
            <person name="Kazan K."/>
        </authorList>
    </citation>
    <scope>NUCLEOTIDE SEQUENCE [LARGE SCALE GENOMIC DNA]</scope>
    <source>
        <strain evidence="4 5">CS10214</strain>
    </source>
</reference>
<dbReference type="EMBL" id="MTQA01000017">
    <property type="protein sequence ID" value="PNP86304.1"/>
    <property type="molecule type" value="Genomic_DNA"/>
</dbReference>
<dbReference type="InterPro" id="IPR000953">
    <property type="entry name" value="Chromo/chromo_shadow_dom"/>
</dbReference>
<dbReference type="CDD" id="cd18966">
    <property type="entry name" value="chromodomain"/>
    <property type="match status" value="1"/>
</dbReference>
<comment type="subunit">
    <text evidence="1">Component of the NuA4 histone acetyltransferase complex.</text>
</comment>
<dbReference type="PROSITE" id="PS50013">
    <property type="entry name" value="CHROMO_2"/>
    <property type="match status" value="1"/>
</dbReference>
<feature type="domain" description="Chromo" evidence="3">
    <location>
        <begin position="23"/>
        <end position="60"/>
    </location>
</feature>
<feature type="compositionally biased region" description="Low complexity" evidence="2">
    <location>
        <begin position="172"/>
        <end position="188"/>
    </location>
</feature>
<feature type="compositionally biased region" description="Basic residues" evidence="2">
    <location>
        <begin position="264"/>
        <end position="275"/>
    </location>
</feature>
<dbReference type="SUPFAM" id="SSF54160">
    <property type="entry name" value="Chromo domain-like"/>
    <property type="match status" value="1"/>
</dbReference>
<evidence type="ECO:0000313" key="5">
    <source>
        <dbReference type="Proteomes" id="UP000236664"/>
    </source>
</evidence>
<dbReference type="STRING" id="42673.A0A2K0WVK1"/>
<dbReference type="InterPro" id="IPR016197">
    <property type="entry name" value="Chromo-like_dom_sf"/>
</dbReference>